<dbReference type="SUPFAM" id="SSF48230">
    <property type="entry name" value="Chondroitin AC/alginate lyase"/>
    <property type="match status" value="1"/>
</dbReference>
<dbReference type="EMBL" id="CP001998">
    <property type="protein sequence ID" value="ADE53431.1"/>
    <property type="molecule type" value="Genomic_DNA"/>
</dbReference>
<reference evidence="3 4" key="1">
    <citation type="journal article" date="2010" name="Stand. Genomic Sci.">
        <title>Complete genome sequence of Coraliomargarita akajimensis type strain (04OKA010-24).</title>
        <authorList>
            <person name="Mavromatis K."/>
            <person name="Abt B."/>
            <person name="Brambilla E."/>
            <person name="Lapidus A."/>
            <person name="Copeland A."/>
            <person name="Deshpande S."/>
            <person name="Nolan M."/>
            <person name="Lucas S."/>
            <person name="Tice H."/>
            <person name="Cheng J.F."/>
            <person name="Han C."/>
            <person name="Detter J.C."/>
            <person name="Woyke T."/>
            <person name="Goodwin L."/>
            <person name="Pitluck S."/>
            <person name="Held B."/>
            <person name="Brettin T."/>
            <person name="Tapia R."/>
            <person name="Ivanova N."/>
            <person name="Mikhailova N."/>
            <person name="Pati A."/>
            <person name="Liolios K."/>
            <person name="Chen A."/>
            <person name="Palaniappan K."/>
            <person name="Land M."/>
            <person name="Hauser L."/>
            <person name="Chang Y.J."/>
            <person name="Jeffries C.D."/>
            <person name="Rohde M."/>
            <person name="Goker M."/>
            <person name="Bristow J."/>
            <person name="Eisen J.A."/>
            <person name="Markowitz V."/>
            <person name="Hugenholtz P."/>
            <person name="Klenk H.P."/>
            <person name="Kyrpides N.C."/>
        </authorList>
    </citation>
    <scope>NUCLEOTIDE SEQUENCE [LARGE SCALE GENOMIC DNA]</scope>
    <source>
        <strain evidence="4">DSM 45221 / IAM 15411 / JCM 23193 / KCTC 12865</strain>
    </source>
</reference>
<evidence type="ECO:0000313" key="3">
    <source>
        <dbReference type="EMBL" id="ADE53431.1"/>
    </source>
</evidence>
<dbReference type="KEGG" id="caa:Caka_0406"/>
<evidence type="ECO:0000313" key="4">
    <source>
        <dbReference type="Proteomes" id="UP000000925"/>
    </source>
</evidence>
<evidence type="ECO:0000256" key="2">
    <source>
        <dbReference type="SAM" id="SignalP"/>
    </source>
</evidence>
<dbReference type="eggNOG" id="COG2273">
    <property type="taxonomic scope" value="Bacteria"/>
</dbReference>
<dbReference type="AlphaFoldDB" id="D5EMM5"/>
<gene>
    <name evidence="3" type="ordered locus">Caka_0406</name>
</gene>
<keyword evidence="4" id="KW-1185">Reference proteome</keyword>
<dbReference type="HOGENOM" id="CLU_379799_0_0_0"/>
<feature type="region of interest" description="Disordered" evidence="1">
    <location>
        <begin position="474"/>
        <end position="493"/>
    </location>
</feature>
<dbReference type="InterPro" id="IPR008929">
    <property type="entry name" value="Chondroitin_lyas"/>
</dbReference>
<keyword evidence="2" id="KW-0732">Signal</keyword>
<dbReference type="OrthoDB" id="200230at2"/>
<sequence>MSSHNSPKLLLLPFLIFQLIASQAFAAGMLWSDEDLAAWRTRSIEGPYIKAGDAFDPLIPGEWERIVESANTFRSNPQAERKSSYYVSDSSAGAAAPNYVLNHMEMLDAAFYALVKEDTALARAVKDELVWHSQQSSLQISPTLYQKTDFGNWWNAAWLLRMVMCADFVKEQFNAAELASFNAWVLNWAQSYESSIHFELSDSLFGNRYQRDYSNNLGWAATSPDYNTYAYKDGSGVKHNQIAAVHRRYNNRKAMVIQFTGIAGIWLNDPVLIDRSKLFFEEWLKFSVFPDGSAGEFERNSTSRSVQQGMNYNSTTIAAAICLADAMARQGDTSLYEFSTREGRYGTESESGEGAKSLRLVVDTYFEMIEYKKDWYLEDGQLTEPYRIDAVSDIGSMAGTQWISEIYFAPIANRYWKDQDIKKSYMRQASGSIAYSSPLGSAGPYRGPWRSQQAVYPSLLFMFSEMEQVTGSYPTKDEGVVDPAPTPDPDVPVEGEPPYQLVYATNYNYSNYQALDGFLLESPVYVAVKPADTVQSVIFYDEVNGEDVYVNTENYGPFDYIKQNVPLSPEDIPSGERVVVAVVTETNGTVRRITATVRTATAGVPPVVETDNDRLPDDWEIEHFGGINVKNGGESEDFDGDGVSNYDEYLAGTNPADVVDALTLEPVFGVSWPSKAGRQYVVEYSDNDWQQVMTSDPITGDGQIMFWLDGEVQHVGHNRQYRITVLATN</sequence>
<dbReference type="Proteomes" id="UP000000925">
    <property type="component" value="Chromosome"/>
</dbReference>
<dbReference type="RefSeq" id="WP_013042156.1">
    <property type="nucleotide sequence ID" value="NC_014008.1"/>
</dbReference>
<organism evidence="3 4">
    <name type="scientific">Coraliomargarita akajimensis (strain DSM 45221 / IAM 15411 / JCM 23193 / KCTC 12865 / 04OKA010-24)</name>
    <dbReference type="NCBI Taxonomy" id="583355"/>
    <lineage>
        <taxon>Bacteria</taxon>
        <taxon>Pseudomonadati</taxon>
        <taxon>Verrucomicrobiota</taxon>
        <taxon>Opitutia</taxon>
        <taxon>Puniceicoccales</taxon>
        <taxon>Coraliomargaritaceae</taxon>
        <taxon>Coraliomargarita</taxon>
    </lineage>
</organism>
<name>D5EMM5_CORAD</name>
<feature type="signal peptide" evidence="2">
    <location>
        <begin position="1"/>
        <end position="26"/>
    </location>
</feature>
<feature type="chain" id="PRO_5003070868" description="Alginate lyase domain-containing protein" evidence="2">
    <location>
        <begin position="27"/>
        <end position="729"/>
    </location>
</feature>
<dbReference type="STRING" id="583355.Caka_0406"/>
<accession>D5EMM5</accession>
<proteinExistence type="predicted"/>
<evidence type="ECO:0008006" key="5">
    <source>
        <dbReference type="Google" id="ProtNLM"/>
    </source>
</evidence>
<evidence type="ECO:0000256" key="1">
    <source>
        <dbReference type="SAM" id="MobiDB-lite"/>
    </source>
</evidence>
<protein>
    <recommendedName>
        <fullName evidence="5">Alginate lyase domain-containing protein</fullName>
    </recommendedName>
</protein>